<proteinExistence type="predicted"/>
<protein>
    <submittedName>
        <fullName evidence="2">Uncharacterized protein</fullName>
    </submittedName>
</protein>
<evidence type="ECO:0000256" key="1">
    <source>
        <dbReference type="SAM" id="Phobius"/>
    </source>
</evidence>
<name>A0A1W1WPD0_SULTA</name>
<dbReference type="Gene3D" id="2.60.40.10">
    <property type="entry name" value="Immunoglobulins"/>
    <property type="match status" value="1"/>
</dbReference>
<dbReference type="RefSeq" id="WP_084662252.1">
    <property type="nucleotide sequence ID" value="NZ_FWWY01000002.1"/>
</dbReference>
<gene>
    <name evidence="2" type="ORF">SAMN00768000_3713</name>
</gene>
<sequence>MVLRRPLPRLPAAAGTIGSVLGLILIFMGVTGGIAASRLWHVQQTLDAAAHAAAVSEAQNGCWTAQTSQIVSHILQGGGLPISGAHAVQVTQYSDPQGDTTPYGQVVTAKLQWAVPISVVRLQLPTSVTLSSNVDQPSQYVAFGSQNNTTNSTCTTPDLAHPGSSSVIPSVNMLAINSVQIVPTGQYSALITITGSGFGNHMPSLYTAPWGGQDTNHVELSYGQWHFGYYNHRNNPNAAGLQYLSWSPTTIVVEYPGNWSVIGPDPLNGGTLNVMVTVGGQTATFSQPVPSNGSSSSTTAKPVVTHIVADPNTNTVTVIGMHLPLLTNGTLAPYGVDYTNFLWADHGMADGNPNYPYSPDWGITVLSSTTNQLIFQPANGLTPGETWMLYLLPNGEHITSSTTPVASALIP</sequence>
<organism evidence="2 3">
    <name type="scientific">Sulfobacillus thermosulfidooxidans (strain DSM 9293 / VKM B-1269 / AT-1)</name>
    <dbReference type="NCBI Taxonomy" id="929705"/>
    <lineage>
        <taxon>Bacteria</taxon>
        <taxon>Bacillati</taxon>
        <taxon>Bacillota</taxon>
        <taxon>Clostridia</taxon>
        <taxon>Eubacteriales</taxon>
        <taxon>Clostridiales Family XVII. Incertae Sedis</taxon>
        <taxon>Sulfobacillus</taxon>
    </lineage>
</organism>
<dbReference type="AlphaFoldDB" id="A0A1W1WPD0"/>
<evidence type="ECO:0000313" key="3">
    <source>
        <dbReference type="Proteomes" id="UP000192660"/>
    </source>
</evidence>
<reference evidence="3" key="1">
    <citation type="submission" date="2017-04" db="EMBL/GenBank/DDBJ databases">
        <authorList>
            <person name="Varghese N."/>
            <person name="Submissions S."/>
        </authorList>
    </citation>
    <scope>NUCLEOTIDE SEQUENCE [LARGE SCALE GENOMIC DNA]</scope>
    <source>
        <strain evidence="3">DSM 9293</strain>
    </source>
</reference>
<feature type="transmembrane region" description="Helical" evidence="1">
    <location>
        <begin position="12"/>
        <end position="36"/>
    </location>
</feature>
<dbReference type="Proteomes" id="UP000192660">
    <property type="component" value="Unassembled WGS sequence"/>
</dbReference>
<dbReference type="EMBL" id="FWWY01000002">
    <property type="protein sequence ID" value="SMC08174.1"/>
    <property type="molecule type" value="Genomic_DNA"/>
</dbReference>
<accession>A0A1W1WPD0</accession>
<keyword evidence="1" id="KW-0812">Transmembrane</keyword>
<evidence type="ECO:0000313" key="2">
    <source>
        <dbReference type="EMBL" id="SMC08174.1"/>
    </source>
</evidence>
<keyword evidence="1" id="KW-1133">Transmembrane helix</keyword>
<keyword evidence="1" id="KW-0472">Membrane</keyword>
<dbReference type="InterPro" id="IPR013783">
    <property type="entry name" value="Ig-like_fold"/>
</dbReference>
<keyword evidence="3" id="KW-1185">Reference proteome</keyword>